<dbReference type="Gene3D" id="3.40.50.300">
    <property type="entry name" value="P-loop containing nucleotide triphosphate hydrolases"/>
    <property type="match status" value="1"/>
</dbReference>
<evidence type="ECO:0000259" key="1">
    <source>
        <dbReference type="Pfam" id="PF13476"/>
    </source>
</evidence>
<proteinExistence type="predicted"/>
<name>A0A317C8Z7_9GAMM</name>
<dbReference type="GO" id="GO:0016887">
    <property type="term" value="F:ATP hydrolysis activity"/>
    <property type="evidence" value="ECO:0007669"/>
    <property type="project" value="InterPro"/>
</dbReference>
<keyword evidence="3" id="KW-1185">Reference proteome</keyword>
<organism evidence="2 3">
    <name type="scientific">Leucothrix pacifica</name>
    <dbReference type="NCBI Taxonomy" id="1247513"/>
    <lineage>
        <taxon>Bacteria</taxon>
        <taxon>Pseudomonadati</taxon>
        <taxon>Pseudomonadota</taxon>
        <taxon>Gammaproteobacteria</taxon>
        <taxon>Thiotrichales</taxon>
        <taxon>Thiotrichaceae</taxon>
        <taxon>Leucothrix</taxon>
    </lineage>
</organism>
<dbReference type="Pfam" id="PF13476">
    <property type="entry name" value="AAA_23"/>
    <property type="match status" value="1"/>
</dbReference>
<dbReference type="OrthoDB" id="9803889at2"/>
<dbReference type="InterPro" id="IPR027417">
    <property type="entry name" value="P-loop_NTPase"/>
</dbReference>
<sequence length="65" mass="7414">MELGQLRFKRFKIVVQTTDSDYGFDCRFEDGLNIIRGDNSSGKSTLINSIIYSIGMEELSTYLKV</sequence>
<gene>
    <name evidence="2" type="ORF">DKW60_20300</name>
</gene>
<dbReference type="InterPro" id="IPR038729">
    <property type="entry name" value="Rad50/SbcC_AAA"/>
</dbReference>
<dbReference type="AlphaFoldDB" id="A0A317C8Z7"/>
<protein>
    <recommendedName>
        <fullName evidence="1">Rad50/SbcC-type AAA domain-containing protein</fullName>
    </recommendedName>
</protein>
<comment type="caution">
    <text evidence="2">The sequence shown here is derived from an EMBL/GenBank/DDBJ whole genome shotgun (WGS) entry which is preliminary data.</text>
</comment>
<evidence type="ECO:0000313" key="3">
    <source>
        <dbReference type="Proteomes" id="UP000245539"/>
    </source>
</evidence>
<dbReference type="RefSeq" id="WP_146203533.1">
    <property type="nucleotide sequence ID" value="NZ_QGKM01000081.1"/>
</dbReference>
<dbReference type="Proteomes" id="UP000245539">
    <property type="component" value="Unassembled WGS sequence"/>
</dbReference>
<dbReference type="EMBL" id="QGKM01000081">
    <property type="protein sequence ID" value="PWQ92602.1"/>
    <property type="molecule type" value="Genomic_DNA"/>
</dbReference>
<evidence type="ECO:0000313" key="2">
    <source>
        <dbReference type="EMBL" id="PWQ92602.1"/>
    </source>
</evidence>
<feature type="domain" description="Rad50/SbcC-type AAA" evidence="1">
    <location>
        <begin position="23"/>
        <end position="55"/>
    </location>
</feature>
<dbReference type="GO" id="GO:0006302">
    <property type="term" value="P:double-strand break repair"/>
    <property type="evidence" value="ECO:0007669"/>
    <property type="project" value="InterPro"/>
</dbReference>
<dbReference type="SUPFAM" id="SSF52540">
    <property type="entry name" value="P-loop containing nucleoside triphosphate hydrolases"/>
    <property type="match status" value="1"/>
</dbReference>
<accession>A0A317C8Z7</accession>
<reference evidence="2 3" key="1">
    <citation type="submission" date="2018-05" db="EMBL/GenBank/DDBJ databases">
        <title>Leucothrix arctica sp. nov., isolated from Arctic seawater.</title>
        <authorList>
            <person name="Choi A."/>
            <person name="Baek K."/>
        </authorList>
    </citation>
    <scope>NUCLEOTIDE SEQUENCE [LARGE SCALE GENOMIC DNA]</scope>
    <source>
        <strain evidence="2 3">JCM 18388</strain>
    </source>
</reference>
<feature type="non-terminal residue" evidence="2">
    <location>
        <position position="65"/>
    </location>
</feature>